<name>A0A923MZA3_9FLAO</name>
<keyword evidence="2" id="KW-1185">Reference proteome</keyword>
<gene>
    <name evidence="1" type="primary">gldD</name>
    <name evidence="1" type="ORF">H8R25_08590</name>
</gene>
<dbReference type="InterPro" id="IPR019850">
    <property type="entry name" value="GldD-like"/>
</dbReference>
<dbReference type="Pfam" id="PF25593">
    <property type="entry name" value="GldD_lipo"/>
    <property type="match status" value="1"/>
</dbReference>
<dbReference type="RefSeq" id="WP_187018154.1">
    <property type="nucleotide sequence ID" value="NZ_JACRUK010000016.1"/>
</dbReference>
<proteinExistence type="predicted"/>
<dbReference type="NCBIfam" id="TIGR03512">
    <property type="entry name" value="GldD_lipo"/>
    <property type="match status" value="1"/>
</dbReference>
<keyword evidence="1" id="KW-0449">Lipoprotein</keyword>
<evidence type="ECO:0000313" key="2">
    <source>
        <dbReference type="Proteomes" id="UP000641454"/>
    </source>
</evidence>
<reference evidence="1 2" key="1">
    <citation type="submission" date="2020-08" db="EMBL/GenBank/DDBJ databases">
        <title>Description of novel Flavobacterium F-392 isolate.</title>
        <authorList>
            <person name="Saticioglu I.B."/>
            <person name="Duman M."/>
            <person name="Altun S."/>
        </authorList>
    </citation>
    <scope>NUCLEOTIDE SEQUENCE [LARGE SCALE GENOMIC DNA]</scope>
    <source>
        <strain evidence="1 2">F-392</strain>
    </source>
</reference>
<dbReference type="EMBL" id="JACRUL010000016">
    <property type="protein sequence ID" value="MBC5844491.1"/>
    <property type="molecule type" value="Genomic_DNA"/>
</dbReference>
<accession>A0A923MZA3</accession>
<comment type="caution">
    <text evidence="1">The sequence shown here is derived from an EMBL/GenBank/DDBJ whole genome shotgun (WGS) entry which is preliminary data.</text>
</comment>
<organism evidence="1 2">
    <name type="scientific">Flavobacterium muglaense</name>
    <dbReference type="NCBI Taxonomy" id="2764716"/>
    <lineage>
        <taxon>Bacteria</taxon>
        <taxon>Pseudomonadati</taxon>
        <taxon>Bacteroidota</taxon>
        <taxon>Flavobacteriia</taxon>
        <taxon>Flavobacteriales</taxon>
        <taxon>Flavobacteriaceae</taxon>
        <taxon>Flavobacterium</taxon>
    </lineage>
</organism>
<dbReference type="AlphaFoldDB" id="A0A923MZA3"/>
<sequence>MFSNKKTNKKFRLGALFSIAFLGPFLFSSCKDDVIPKPSSYLRLDYPEAKYVNFENSCPFTFEMNSAAVVKGEKDCGFTITYPKMKATIYLTYKPVNGDINKLLRDAQKLTYEHVIKADDILEQPYLNPAKKVYGMFYQVDGNAATNSQFYATDSTKHFVTGSIYFYAKPNFDSIMPAASYVKNDMQRLLETLKWK</sequence>
<dbReference type="Proteomes" id="UP000641454">
    <property type="component" value="Unassembled WGS sequence"/>
</dbReference>
<dbReference type="PROSITE" id="PS51257">
    <property type="entry name" value="PROKAR_LIPOPROTEIN"/>
    <property type="match status" value="1"/>
</dbReference>
<protein>
    <submittedName>
        <fullName evidence="1">Gliding motility lipoprotein GldD</fullName>
    </submittedName>
</protein>
<evidence type="ECO:0000313" key="1">
    <source>
        <dbReference type="EMBL" id="MBC5844491.1"/>
    </source>
</evidence>